<keyword evidence="2" id="KW-0812">Transmembrane</keyword>
<name>A0A316HTK9_9PSEU</name>
<gene>
    <name evidence="4" type="ORF">C8D88_108134</name>
</gene>
<protein>
    <submittedName>
        <fullName evidence="4">Leader peptidase (Prepilin peptidase)/N-methyltransferase</fullName>
    </submittedName>
</protein>
<dbReference type="EMBL" id="QGHB01000008">
    <property type="protein sequence ID" value="PWK84519.1"/>
    <property type="molecule type" value="Genomic_DNA"/>
</dbReference>
<dbReference type="GO" id="GO:0008168">
    <property type="term" value="F:methyltransferase activity"/>
    <property type="evidence" value="ECO:0007669"/>
    <property type="project" value="UniProtKB-KW"/>
</dbReference>
<dbReference type="InterPro" id="IPR000045">
    <property type="entry name" value="Prepilin_IV_endopep_pep"/>
</dbReference>
<evidence type="ECO:0000259" key="3">
    <source>
        <dbReference type="Pfam" id="PF01478"/>
    </source>
</evidence>
<evidence type="ECO:0000313" key="5">
    <source>
        <dbReference type="Proteomes" id="UP000246005"/>
    </source>
</evidence>
<dbReference type="RefSeq" id="WP_109638821.1">
    <property type="nucleotide sequence ID" value="NZ_QGHB01000008.1"/>
</dbReference>
<dbReference type="AlphaFoldDB" id="A0A316HTK9"/>
<organism evidence="4 5">
    <name type="scientific">Lentzea atacamensis</name>
    <dbReference type="NCBI Taxonomy" id="531938"/>
    <lineage>
        <taxon>Bacteria</taxon>
        <taxon>Bacillati</taxon>
        <taxon>Actinomycetota</taxon>
        <taxon>Actinomycetes</taxon>
        <taxon>Pseudonocardiales</taxon>
        <taxon>Pseudonocardiaceae</taxon>
        <taxon>Lentzea</taxon>
    </lineage>
</organism>
<dbReference type="Gene3D" id="1.20.120.1220">
    <property type="match status" value="1"/>
</dbReference>
<comment type="similarity">
    <text evidence="1">Belongs to the peptidase A24 family.</text>
</comment>
<evidence type="ECO:0000256" key="1">
    <source>
        <dbReference type="ARBA" id="ARBA00005801"/>
    </source>
</evidence>
<dbReference type="InterPro" id="IPR050882">
    <property type="entry name" value="Prepilin_peptidase/N-MTase"/>
</dbReference>
<keyword evidence="4" id="KW-0808">Transferase</keyword>
<feature type="transmembrane region" description="Helical" evidence="2">
    <location>
        <begin position="88"/>
        <end position="108"/>
    </location>
</feature>
<dbReference type="GO" id="GO:0032259">
    <property type="term" value="P:methylation"/>
    <property type="evidence" value="ECO:0007669"/>
    <property type="project" value="UniProtKB-KW"/>
</dbReference>
<proteinExistence type="inferred from homology"/>
<dbReference type="PANTHER" id="PTHR30487:SF0">
    <property type="entry name" value="PREPILIN LEADER PEPTIDASE_N-METHYLTRANSFERASE-RELATED"/>
    <property type="match status" value="1"/>
</dbReference>
<feature type="domain" description="Prepilin type IV endopeptidase peptidase" evidence="3">
    <location>
        <begin position="71"/>
        <end position="169"/>
    </location>
</feature>
<keyword evidence="2" id="KW-0472">Membrane</keyword>
<reference evidence="4 5" key="1">
    <citation type="submission" date="2018-05" db="EMBL/GenBank/DDBJ databases">
        <title>Genomic Encyclopedia of Type Strains, Phase IV (KMG-IV): sequencing the most valuable type-strain genomes for metagenomic binning, comparative biology and taxonomic classification.</title>
        <authorList>
            <person name="Goeker M."/>
        </authorList>
    </citation>
    <scope>NUCLEOTIDE SEQUENCE [LARGE SCALE GENOMIC DNA]</scope>
    <source>
        <strain evidence="4 5">DSM 45480</strain>
    </source>
</reference>
<dbReference type="GO" id="GO:0006465">
    <property type="term" value="P:signal peptide processing"/>
    <property type="evidence" value="ECO:0007669"/>
    <property type="project" value="TreeGrafter"/>
</dbReference>
<dbReference type="GO" id="GO:0004190">
    <property type="term" value="F:aspartic-type endopeptidase activity"/>
    <property type="evidence" value="ECO:0007669"/>
    <property type="project" value="InterPro"/>
</dbReference>
<feature type="transmembrane region" description="Helical" evidence="2">
    <location>
        <begin position="37"/>
        <end position="56"/>
    </location>
</feature>
<comment type="caution">
    <text evidence="4">The sequence shown here is derived from an EMBL/GenBank/DDBJ whole genome shotgun (WGS) entry which is preliminary data.</text>
</comment>
<dbReference type="Pfam" id="PF01478">
    <property type="entry name" value="Peptidase_A24"/>
    <property type="match status" value="1"/>
</dbReference>
<keyword evidence="4" id="KW-0489">Methyltransferase</keyword>
<keyword evidence="2" id="KW-1133">Transmembrane helix</keyword>
<feature type="transmembrane region" description="Helical" evidence="2">
    <location>
        <begin position="193"/>
        <end position="212"/>
    </location>
</feature>
<dbReference type="GO" id="GO:0005886">
    <property type="term" value="C:plasma membrane"/>
    <property type="evidence" value="ECO:0007669"/>
    <property type="project" value="TreeGrafter"/>
</dbReference>
<dbReference type="Proteomes" id="UP000246005">
    <property type="component" value="Unassembled WGS sequence"/>
</dbReference>
<sequence>MDGALVPAWACVGLLTGAALAIPTRKLLVSRSTEVFPLKWVLSTITAVAFAILAWRLGDRFDLLPFSALAAGGVALGTVDVLERRLPSRLLLPVAAAVGSLLLASAAVHGTMSNLLQALAGMAVVAVAYLAIALVTGGELGAGDVKLGGLLGLALGWLGWPELFAGTVLGWLVAAFSWLVLRTTGRLTRNATLPMGPSLLLGALLAVCLSAMPDTRYL</sequence>
<dbReference type="PANTHER" id="PTHR30487">
    <property type="entry name" value="TYPE 4 PREPILIN-LIKE PROTEINS LEADER PEPTIDE-PROCESSING ENZYME"/>
    <property type="match status" value="1"/>
</dbReference>
<evidence type="ECO:0000313" key="4">
    <source>
        <dbReference type="EMBL" id="PWK84519.1"/>
    </source>
</evidence>
<evidence type="ECO:0000256" key="2">
    <source>
        <dbReference type="SAM" id="Phobius"/>
    </source>
</evidence>
<feature type="transmembrane region" description="Helical" evidence="2">
    <location>
        <begin position="157"/>
        <end position="181"/>
    </location>
</feature>
<feature type="transmembrane region" description="Helical" evidence="2">
    <location>
        <begin position="115"/>
        <end position="137"/>
    </location>
</feature>
<accession>A0A316HTK9</accession>